<accession>A0A0A1ZUA4</accession>
<dbReference type="EMBL" id="JNAJ01000012">
    <property type="protein sequence ID" value="KGF91743.1"/>
    <property type="molecule type" value="Genomic_DNA"/>
</dbReference>
<reference evidence="2" key="1">
    <citation type="journal article" date="2014" name="Sci. Data">
        <title>Genomes of diverse isolates of the marine cyanobacterium Prochlorococcus.</title>
        <authorList>
            <person name="Biller S."/>
            <person name="Berube P."/>
            <person name="Thompson J."/>
            <person name="Kelly L."/>
            <person name="Roggensack S."/>
            <person name="Awad L."/>
            <person name="Roache-Johnson K."/>
            <person name="Ding H."/>
            <person name="Giovannoni S.J."/>
            <person name="Moore L.R."/>
            <person name="Chisholm S.W."/>
        </authorList>
    </citation>
    <scope>NUCLEOTIDE SEQUENCE [LARGE SCALE GENOMIC DNA]</scope>
</reference>
<dbReference type="AlphaFoldDB" id="A0A0A1ZUA4"/>
<name>A0A0A1ZUA4_PROMR</name>
<sequence length="154" mass="18302">MKAFIKIIILGILCYTSFPVKTHFLEQSEEECKKMKLRVFNCEFKRIRKPNDTYSDFQYKFALSNYKIPSIMDKFKQYPSRYKEGASHTHIYSMIIVKFDDNKIIREKGIISIFPSMHAFKSKNFSFLVGTSCISISYKNKNLDNVCKQDFWNR</sequence>
<dbReference type="Proteomes" id="UP000030491">
    <property type="component" value="Unassembled WGS sequence"/>
</dbReference>
<evidence type="ECO:0000313" key="1">
    <source>
        <dbReference type="EMBL" id="KGF91743.1"/>
    </source>
</evidence>
<comment type="caution">
    <text evidence="1">The sequence shown here is derived from an EMBL/GenBank/DDBJ whole genome shotgun (WGS) entry which is preliminary data.</text>
</comment>
<proteinExistence type="predicted"/>
<gene>
    <name evidence="1" type="ORF">EU93_0890</name>
</gene>
<protein>
    <submittedName>
        <fullName evidence="1">Uncharacterized protein</fullName>
    </submittedName>
</protein>
<evidence type="ECO:0000313" key="2">
    <source>
        <dbReference type="Proteomes" id="UP000030491"/>
    </source>
</evidence>
<organism evidence="1 2">
    <name type="scientific">Prochlorococcus marinus str. MIT 9116</name>
    <dbReference type="NCBI Taxonomy" id="167544"/>
    <lineage>
        <taxon>Bacteria</taxon>
        <taxon>Bacillati</taxon>
        <taxon>Cyanobacteriota</taxon>
        <taxon>Cyanophyceae</taxon>
        <taxon>Synechococcales</taxon>
        <taxon>Prochlorococcaceae</taxon>
        <taxon>Prochlorococcus</taxon>
    </lineage>
</organism>
<dbReference type="RefSeq" id="WP_032513714.1">
    <property type="nucleotide sequence ID" value="NZ_JNAJ01000012.1"/>
</dbReference>